<comment type="caution">
    <text evidence="5">The sequence shown here is derived from an EMBL/GenBank/DDBJ whole genome shotgun (WGS) entry which is preliminary data.</text>
</comment>
<feature type="domain" description="Aminotransferase class I/classII large" evidence="4">
    <location>
        <begin position="2"/>
        <end position="214"/>
    </location>
</feature>
<comment type="cofactor">
    <cofactor evidence="1">
        <name>pyridoxal 5'-phosphate</name>
        <dbReference type="ChEBI" id="CHEBI:597326"/>
    </cofactor>
</comment>
<dbReference type="InterPro" id="IPR004839">
    <property type="entry name" value="Aminotransferase_I/II_large"/>
</dbReference>
<dbReference type="InterPro" id="IPR015422">
    <property type="entry name" value="PyrdxlP-dep_Trfase_small"/>
</dbReference>
<dbReference type="SUPFAM" id="SSF53383">
    <property type="entry name" value="PLP-dependent transferases"/>
    <property type="match status" value="1"/>
</dbReference>
<dbReference type="Pfam" id="PF00155">
    <property type="entry name" value="Aminotran_1_2"/>
    <property type="match status" value="1"/>
</dbReference>
<dbReference type="EMBL" id="BARS01033982">
    <property type="protein sequence ID" value="GAG17120.1"/>
    <property type="molecule type" value="Genomic_DNA"/>
</dbReference>
<dbReference type="InterPro" id="IPR015424">
    <property type="entry name" value="PyrdxlP-dep_Trfase"/>
</dbReference>
<dbReference type="Gene3D" id="3.40.640.10">
    <property type="entry name" value="Type I PLP-dependent aspartate aminotransferase-like (Major domain)"/>
    <property type="match status" value="1"/>
</dbReference>
<sequence>TIWLNYPNNPTGATVDLDFFSQAVAFAHKHNLLLCHDAAYTQVSYNGYKAPSVLQVPGALEVAVEFNSLSKSHNMAGWRTGVAAGNPAAIKSMLTYKTNVDSGHFLPILEAATAALTSDQDWLDDRNKIYQQRRDIIVDGLKSLGIAVQNPLASLYIWFPIPEGWTSENFASTLLEEAYLSLTPGTIFGTKGEGYVRISLVASTDIIRQAVERLVNWWQLK</sequence>
<dbReference type="InterPro" id="IPR050881">
    <property type="entry name" value="LL-DAP_aminotransferase"/>
</dbReference>
<evidence type="ECO:0000256" key="2">
    <source>
        <dbReference type="ARBA" id="ARBA00022576"/>
    </source>
</evidence>
<dbReference type="CDD" id="cd00609">
    <property type="entry name" value="AAT_like"/>
    <property type="match status" value="1"/>
</dbReference>
<reference evidence="5" key="1">
    <citation type="journal article" date="2014" name="Front. Microbiol.">
        <title>High frequency of phylogenetically diverse reductive dehalogenase-homologous genes in deep subseafloor sedimentary metagenomes.</title>
        <authorList>
            <person name="Kawai M."/>
            <person name="Futagami T."/>
            <person name="Toyoda A."/>
            <person name="Takaki Y."/>
            <person name="Nishi S."/>
            <person name="Hori S."/>
            <person name="Arai W."/>
            <person name="Tsubouchi T."/>
            <person name="Morono Y."/>
            <person name="Uchiyama I."/>
            <person name="Ito T."/>
            <person name="Fujiyama A."/>
            <person name="Inagaki F."/>
            <person name="Takami H."/>
        </authorList>
    </citation>
    <scope>NUCLEOTIDE SEQUENCE</scope>
    <source>
        <strain evidence="5">Expedition CK06-06</strain>
    </source>
</reference>
<evidence type="ECO:0000256" key="1">
    <source>
        <dbReference type="ARBA" id="ARBA00001933"/>
    </source>
</evidence>
<feature type="non-terminal residue" evidence="5">
    <location>
        <position position="1"/>
    </location>
</feature>
<protein>
    <recommendedName>
        <fullName evidence="4">Aminotransferase class I/classII large domain-containing protein</fullName>
    </recommendedName>
</protein>
<evidence type="ECO:0000259" key="4">
    <source>
        <dbReference type="Pfam" id="PF00155"/>
    </source>
</evidence>
<dbReference type="InterPro" id="IPR015421">
    <property type="entry name" value="PyrdxlP-dep_Trfase_major"/>
</dbReference>
<dbReference type="Gene3D" id="3.90.1150.10">
    <property type="entry name" value="Aspartate Aminotransferase, domain 1"/>
    <property type="match status" value="1"/>
</dbReference>
<accession>X0VFP5</accession>
<dbReference type="GO" id="GO:0030170">
    <property type="term" value="F:pyridoxal phosphate binding"/>
    <property type="evidence" value="ECO:0007669"/>
    <property type="project" value="InterPro"/>
</dbReference>
<keyword evidence="3" id="KW-0808">Transferase</keyword>
<organism evidence="5">
    <name type="scientific">marine sediment metagenome</name>
    <dbReference type="NCBI Taxonomy" id="412755"/>
    <lineage>
        <taxon>unclassified sequences</taxon>
        <taxon>metagenomes</taxon>
        <taxon>ecological metagenomes</taxon>
    </lineage>
</organism>
<proteinExistence type="predicted"/>
<dbReference type="PANTHER" id="PTHR42832">
    <property type="entry name" value="AMINO ACID AMINOTRANSFERASE"/>
    <property type="match status" value="1"/>
</dbReference>
<dbReference type="GO" id="GO:0008483">
    <property type="term" value="F:transaminase activity"/>
    <property type="evidence" value="ECO:0007669"/>
    <property type="project" value="UniProtKB-KW"/>
</dbReference>
<dbReference type="AlphaFoldDB" id="X0VFP5"/>
<evidence type="ECO:0000313" key="5">
    <source>
        <dbReference type="EMBL" id="GAG17120.1"/>
    </source>
</evidence>
<dbReference type="PANTHER" id="PTHR42832:SF3">
    <property type="entry name" value="L-GLUTAMINE--4-(METHYLSULFANYL)-2-OXOBUTANOATE AMINOTRANSFERASE"/>
    <property type="match status" value="1"/>
</dbReference>
<evidence type="ECO:0000256" key="3">
    <source>
        <dbReference type="ARBA" id="ARBA00022679"/>
    </source>
</evidence>
<gene>
    <name evidence="5" type="ORF">S01H1_52567</name>
</gene>
<name>X0VFP5_9ZZZZ</name>
<keyword evidence="2" id="KW-0032">Aminotransferase</keyword>